<evidence type="ECO:0000313" key="6">
    <source>
        <dbReference type="Proteomes" id="UP000553948"/>
    </source>
</evidence>
<evidence type="ECO:0000256" key="1">
    <source>
        <dbReference type="ARBA" id="ARBA00006754"/>
    </source>
</evidence>
<feature type="domain" description="CdaR GGDEF-like" evidence="4">
    <location>
        <begin position="295"/>
        <end position="403"/>
    </location>
</feature>
<dbReference type="InterPro" id="IPR025736">
    <property type="entry name" value="PucR_C-HTH_dom"/>
</dbReference>
<dbReference type="Pfam" id="PF17853">
    <property type="entry name" value="GGDEF_2"/>
    <property type="match status" value="1"/>
</dbReference>
<dbReference type="InterPro" id="IPR051448">
    <property type="entry name" value="CdaR-like_regulators"/>
</dbReference>
<dbReference type="InterPro" id="IPR041522">
    <property type="entry name" value="CdaR_GGDEF"/>
</dbReference>
<proteinExistence type="inferred from homology"/>
<organism evidence="5 6">
    <name type="scientific">Pseudomonas putida</name>
    <name type="common">Arthrobacter siderocapsulatus</name>
    <dbReference type="NCBI Taxonomy" id="303"/>
    <lineage>
        <taxon>Bacteria</taxon>
        <taxon>Pseudomonadati</taxon>
        <taxon>Pseudomonadota</taxon>
        <taxon>Gammaproteobacteria</taxon>
        <taxon>Pseudomonadales</taxon>
        <taxon>Pseudomonadaceae</taxon>
        <taxon>Pseudomonas</taxon>
    </lineage>
</organism>
<comment type="caution">
    <text evidence="5">The sequence shown here is derived from an EMBL/GenBank/DDBJ whole genome shotgun (WGS) entry which is preliminary data.</text>
</comment>
<dbReference type="InterPro" id="IPR012914">
    <property type="entry name" value="PucR_dom"/>
</dbReference>
<evidence type="ECO:0000313" key="5">
    <source>
        <dbReference type="EMBL" id="MBA6115218.1"/>
    </source>
</evidence>
<dbReference type="InterPro" id="IPR042070">
    <property type="entry name" value="PucR_C-HTH_sf"/>
</dbReference>
<feature type="domain" description="PucR C-terminal helix-turn-helix" evidence="3">
    <location>
        <begin position="456"/>
        <end position="512"/>
    </location>
</feature>
<dbReference type="Gene3D" id="1.10.10.2840">
    <property type="entry name" value="PucR C-terminal helix-turn-helix domain"/>
    <property type="match status" value="1"/>
</dbReference>
<name>A0A7W2KYP8_PSEPU</name>
<protein>
    <submittedName>
        <fullName evidence="5">PucR family transcriptional regulator</fullName>
    </submittedName>
</protein>
<dbReference type="PANTHER" id="PTHR33744">
    <property type="entry name" value="CARBOHYDRATE DIACID REGULATOR"/>
    <property type="match status" value="1"/>
</dbReference>
<dbReference type="Pfam" id="PF13556">
    <property type="entry name" value="HTH_30"/>
    <property type="match status" value="1"/>
</dbReference>
<dbReference type="AlphaFoldDB" id="A0A7W2KYP8"/>
<sequence>MKLDAAIQHTVLREATVVAGADAMAREITWVHIVDHPEITNWLKPGELLLTTGYNWPVADDECREMVRRLSDIGLAGVVLAVPHFREHFTQAAIDEANRCNLPLLELPWEIQFSEIMHDVLARIINIQAEIIRRSDLIHRTLTEAALEVNNLQGLAKALHAALDKPATVVSSDGTVLGSSLAAASEDQERALIRRIIAQQSLAAFFGANTAVTLDAGHGWGCARLGGAIRLRGEVAAVIWLDSDSDPFEELDARALEHALVIAALHLSYQRQLSDQETRLGYAFVAGLLEGKFSATPSAIERAQASGWSENRAYRVCLVLLNGPIPLSIEGFNRRSKMTDRLAVTMQGLDVAPLISVSLNQISFLLPAEVAPEAVWKVIRTEGGALAVSRVHRGVTGMAQGAEDVSALLGLLRPGKLHDFDEVLFPRALMGDADARRLLLERMIEPLEHPKRGNALTETALCLAGEGFQLLNTAKTLDIHISTLRYRVERIEHLLGISLDNPQDRFKLQVAAQLYRLVSEAF</sequence>
<comment type="similarity">
    <text evidence="1">Belongs to the CdaR family.</text>
</comment>
<reference evidence="5 6" key="1">
    <citation type="submission" date="2020-07" db="EMBL/GenBank/DDBJ databases">
        <title>Diversity of carbapenemase encoding genes among Pseudomonas putida group clinical isolates in a tertiary Brazilian hospital.</title>
        <authorList>
            <person name="Alberto-Lei F."/>
            <person name="Nodari C.S."/>
            <person name="Streling A.P."/>
            <person name="Paulino J.T."/>
            <person name="Bessa-Neto F.O."/>
            <person name="Cayo R."/>
            <person name="Gales A.C."/>
        </authorList>
    </citation>
    <scope>NUCLEOTIDE SEQUENCE [LARGE SCALE GENOMIC DNA]</scope>
    <source>
        <strain evidence="5 6">12464</strain>
    </source>
</reference>
<accession>A0A7W2KYP8</accession>
<evidence type="ECO:0000259" key="3">
    <source>
        <dbReference type="Pfam" id="PF13556"/>
    </source>
</evidence>
<dbReference type="Pfam" id="PF07905">
    <property type="entry name" value="PucR"/>
    <property type="match status" value="1"/>
</dbReference>
<evidence type="ECO:0000259" key="4">
    <source>
        <dbReference type="Pfam" id="PF17853"/>
    </source>
</evidence>
<dbReference type="Proteomes" id="UP000553948">
    <property type="component" value="Unassembled WGS sequence"/>
</dbReference>
<dbReference type="PANTHER" id="PTHR33744:SF1">
    <property type="entry name" value="DNA-BINDING TRANSCRIPTIONAL ACTIVATOR ADER"/>
    <property type="match status" value="1"/>
</dbReference>
<dbReference type="EMBL" id="JACGDG010000004">
    <property type="protein sequence ID" value="MBA6115218.1"/>
    <property type="molecule type" value="Genomic_DNA"/>
</dbReference>
<evidence type="ECO:0000259" key="2">
    <source>
        <dbReference type="Pfam" id="PF07905"/>
    </source>
</evidence>
<feature type="domain" description="Purine catabolism PurC-like" evidence="2">
    <location>
        <begin position="7"/>
        <end position="124"/>
    </location>
</feature>
<gene>
    <name evidence="5" type="ORF">H4C47_05705</name>
</gene>
<dbReference type="RefSeq" id="WP_182387297.1">
    <property type="nucleotide sequence ID" value="NZ_JACGDG010000004.1"/>
</dbReference>